<dbReference type="Proteomes" id="UP000030748">
    <property type="component" value="Unassembled WGS sequence"/>
</dbReference>
<dbReference type="EMBL" id="KI630476">
    <property type="protein sequence ID" value="EYU38826.1"/>
    <property type="molecule type" value="Genomic_DNA"/>
</dbReference>
<proteinExistence type="predicted"/>
<gene>
    <name evidence="1" type="ORF">MIMGU_mgv11b019824mg</name>
</gene>
<accession>A0A022RF25</accession>
<organism evidence="1 2">
    <name type="scientific">Erythranthe guttata</name>
    <name type="common">Yellow monkey flower</name>
    <name type="synonym">Mimulus guttatus</name>
    <dbReference type="NCBI Taxonomy" id="4155"/>
    <lineage>
        <taxon>Eukaryota</taxon>
        <taxon>Viridiplantae</taxon>
        <taxon>Streptophyta</taxon>
        <taxon>Embryophyta</taxon>
        <taxon>Tracheophyta</taxon>
        <taxon>Spermatophyta</taxon>
        <taxon>Magnoliopsida</taxon>
        <taxon>eudicotyledons</taxon>
        <taxon>Gunneridae</taxon>
        <taxon>Pentapetalae</taxon>
        <taxon>asterids</taxon>
        <taxon>lamiids</taxon>
        <taxon>Lamiales</taxon>
        <taxon>Phrymaceae</taxon>
        <taxon>Erythranthe</taxon>
    </lineage>
</organism>
<sequence length="44" mass="5191">MKAEKLRNSLKKHNLKWTKNNRTCKSTGNQSSKFYIVLPIKKNN</sequence>
<evidence type="ECO:0000313" key="1">
    <source>
        <dbReference type="EMBL" id="EYU38826.1"/>
    </source>
</evidence>
<keyword evidence="2" id="KW-1185">Reference proteome</keyword>
<evidence type="ECO:0000313" key="2">
    <source>
        <dbReference type="Proteomes" id="UP000030748"/>
    </source>
</evidence>
<dbReference type="AlphaFoldDB" id="A0A022RF25"/>
<protein>
    <submittedName>
        <fullName evidence="1">Uncharacterized protein</fullName>
    </submittedName>
</protein>
<reference evidence="1 2" key="1">
    <citation type="journal article" date="2013" name="Proc. Natl. Acad. Sci. U.S.A.">
        <title>Fine-scale variation in meiotic recombination in Mimulus inferred from population shotgun sequencing.</title>
        <authorList>
            <person name="Hellsten U."/>
            <person name="Wright K.M."/>
            <person name="Jenkins J."/>
            <person name="Shu S."/>
            <person name="Yuan Y."/>
            <person name="Wessler S.R."/>
            <person name="Schmutz J."/>
            <person name="Willis J.H."/>
            <person name="Rokhsar D.S."/>
        </authorList>
    </citation>
    <scope>NUCLEOTIDE SEQUENCE [LARGE SCALE GENOMIC DNA]</scope>
    <source>
        <strain evidence="2">cv. DUN x IM62</strain>
    </source>
</reference>
<name>A0A022RF25_ERYGU</name>